<dbReference type="InterPro" id="IPR011110">
    <property type="entry name" value="Reg_prop"/>
</dbReference>
<dbReference type="SUPFAM" id="SSF63829">
    <property type="entry name" value="Calcium-dependent phosphotriesterase"/>
    <property type="match status" value="1"/>
</dbReference>
<dbReference type="Pfam" id="PF18962">
    <property type="entry name" value="Por_Secre_tail"/>
    <property type="match status" value="1"/>
</dbReference>
<evidence type="ECO:0000313" key="2">
    <source>
        <dbReference type="EMBL" id="MBW7467461.1"/>
    </source>
</evidence>
<name>A0ABS7CUV5_9BACT</name>
<accession>A0ABS7CUV5</accession>
<evidence type="ECO:0000259" key="1">
    <source>
        <dbReference type="Pfam" id="PF18962"/>
    </source>
</evidence>
<dbReference type="EMBL" id="JAHYXK010000007">
    <property type="protein sequence ID" value="MBW7467461.1"/>
    <property type="molecule type" value="Genomic_DNA"/>
</dbReference>
<dbReference type="RefSeq" id="WP_219877341.1">
    <property type="nucleotide sequence ID" value="NZ_JAHYXK010000007.1"/>
</dbReference>
<protein>
    <submittedName>
        <fullName evidence="2">T9SS type A sorting domain-containing protein</fullName>
    </submittedName>
</protein>
<dbReference type="InterPro" id="IPR013783">
    <property type="entry name" value="Ig-like_fold"/>
</dbReference>
<dbReference type="Gene3D" id="2.130.10.10">
    <property type="entry name" value="YVTN repeat-like/Quinoprotein amine dehydrogenase"/>
    <property type="match status" value="2"/>
</dbReference>
<proteinExistence type="predicted"/>
<dbReference type="InterPro" id="IPR026444">
    <property type="entry name" value="Secre_tail"/>
</dbReference>
<organism evidence="2 3">
    <name type="scientific">Pontibacter aydingkolensis</name>
    <dbReference type="NCBI Taxonomy" id="1911536"/>
    <lineage>
        <taxon>Bacteria</taxon>
        <taxon>Pseudomonadati</taxon>
        <taxon>Bacteroidota</taxon>
        <taxon>Cytophagia</taxon>
        <taxon>Cytophagales</taxon>
        <taxon>Hymenobacteraceae</taxon>
        <taxon>Pontibacter</taxon>
    </lineage>
</organism>
<keyword evidence="3" id="KW-1185">Reference proteome</keyword>
<dbReference type="InterPro" id="IPR015943">
    <property type="entry name" value="WD40/YVTN_repeat-like_dom_sf"/>
</dbReference>
<reference evidence="2 3" key="1">
    <citation type="journal article" date="2016" name="Int. J. Syst. Evol. Microbiol.">
        <title>Pontibacter aydingkolensis sp. nov., isolated from soil of a salt lake.</title>
        <authorList>
            <person name="Osman G."/>
            <person name="Zhang T."/>
            <person name="Lou K."/>
            <person name="Gao Y."/>
            <person name="Chang W."/>
            <person name="Lin Q."/>
            <person name="Yang H.M."/>
            <person name="Huo X.D."/>
            <person name="Wang N."/>
        </authorList>
    </citation>
    <scope>NUCLEOTIDE SEQUENCE [LARGE SCALE GENOMIC DNA]</scope>
    <source>
        <strain evidence="2 3">KACC 19255</strain>
    </source>
</reference>
<dbReference type="Proteomes" id="UP000813018">
    <property type="component" value="Unassembled WGS sequence"/>
</dbReference>
<dbReference type="Gene3D" id="2.60.40.10">
    <property type="entry name" value="Immunoglobulins"/>
    <property type="match status" value="1"/>
</dbReference>
<gene>
    <name evidence="2" type="ORF">K0O23_10290</name>
</gene>
<feature type="domain" description="Secretion system C-terminal sorting" evidence="1">
    <location>
        <begin position="1170"/>
        <end position="1241"/>
    </location>
</feature>
<dbReference type="Pfam" id="PF07494">
    <property type="entry name" value="Reg_prop"/>
    <property type="match status" value="1"/>
</dbReference>
<evidence type="ECO:0000313" key="3">
    <source>
        <dbReference type="Proteomes" id="UP000813018"/>
    </source>
</evidence>
<dbReference type="NCBIfam" id="TIGR04183">
    <property type="entry name" value="Por_Secre_tail"/>
    <property type="match status" value="1"/>
</dbReference>
<comment type="caution">
    <text evidence="2">The sequence shown here is derived from an EMBL/GenBank/DDBJ whole genome shotgun (WGS) entry which is preliminary data.</text>
</comment>
<sequence>MEANIYHFNRCILAVLFTLSGVLALAQEQLNVKVFNQTNTPSLPTNVFQRVEVDGKGHVWVGTNGLGLVKFSPEDSSWTRAITNHQVRAISKDSNGDIWVGSGSGGIQATGGGIRKFIQGDLSSFTYWGATTGALNRYVNGLAEGHNNTIWAAHGQTITSAYPNDKIDEGGIGWYDGNVWNKITQAGMPASDRRVLSVAKVGENMWVGVDRSCINGTCTAPYIAEYTAAGTFIRKVSDGLPFVNAVGGPLPRSIYHDSKGRTWVGLSSGDGVVAVYENNNWTVMNNSITKLPLGTAVGFQSIREDESGYIWIGTSNGLLKLSGNVYQDSSNWSLYTTDNKLPSNFINGITFNGVDMWLATSAGITKVNLNLQLKGKVTDVRANTFTGTNSYPLLSGSTDVHLELDGVLLPNGIVRIGDDGSFEFDPLLVGLQPDKKYKLTVKHDITKMSVILHNVPPYESDLQIRVPFGLKKQIDSRADSLVGRTIRVPIVIPFLGNQEKYSVSGISYNTAALDAQLDKWKIIDRDHDKAVESMNRLYLTVDALERFFEIGEPLPGKALNVIGEGVWMFFEAIRPMTKVKQDMEMEVEILREMIPRAPAHRKKILEDKLQSYYEKLDITNRLLKISVKMFNEIVLTPALEKIPDEDGYRMVKAAIKQAVERLQLFTIEKKAVTGKDFYDVFKTLAVMSVAPVATQDYYIDYQTQSLLDESVANAASNTYSGTFKEAAVKVNMNIQNSEKDVLDALVLGETLEETSALSSTASEVASIGANILLISGVGASLAPLFKGTAKALDVLSTASLAGSIFTYTYNFLTLPSDAKAGIGHAYYPQRSNLLENNRIDVDLTELLIATKRYNDSLVVLKLALSENDTSKVSARAASIQSVEEELDKSVKKVKNQLYSVAPLTLSSPDFEAAYSNIINISGKAALKRMSVYYMFMSYLLDPENIAYKQDLQNEIDALIASNNSVVTSLEQAFSIPISVSPNPYLAVTDVTYPDTIYYGKSFDVTLKYKNYGANTSSAFDAVITASQDLIANSDSLHVAGVKGNEEGQITFTLTAERATDNPYAVFAFKGVNTVSEAIAFQLSSTLICNLPDKPLITQQENQLTSNSPTGNQWYLNGTAIEGATSQSYTATISGIYTVQVSGSCGLSEMSEAATYTLTSVEDELSQAIEVYPNPASEALFVDLPNDIILESVAIYNAQGKVLIMINGDNKNKVKVNVSAYAKGLHILQIQTDKGVIYKKVVLR</sequence>